<gene>
    <name evidence="2" type="ORF">BU16DRAFT_583720</name>
</gene>
<evidence type="ECO:0000259" key="1">
    <source>
        <dbReference type="Pfam" id="PF06985"/>
    </source>
</evidence>
<evidence type="ECO:0000313" key="2">
    <source>
        <dbReference type="EMBL" id="KAF2492553.1"/>
    </source>
</evidence>
<dbReference type="AlphaFoldDB" id="A0A6A6QLG7"/>
<name>A0A6A6QLG7_9PEZI</name>
<dbReference type="PANTHER" id="PTHR33112">
    <property type="entry name" value="DOMAIN PROTEIN, PUTATIVE-RELATED"/>
    <property type="match status" value="1"/>
</dbReference>
<dbReference type="PANTHER" id="PTHR33112:SF12">
    <property type="entry name" value="HETEROKARYON INCOMPATIBILITY DOMAIN-CONTAINING PROTEIN"/>
    <property type="match status" value="1"/>
</dbReference>
<proteinExistence type="predicted"/>
<sequence>MPDKPWYRAPSSTEDDLNLCSICREIHFEWLLHHDLDREHWDRHVSGVLEDDQPHHVKLYWQGQWTDYAIPEMPAVPLGLLSDIFSKSNTCKFCHLVISAVAAKYETIPNLLQSINIDACPFPLVFCSLGTSRNTRAEEEVYDLVISLRIIPQSFHVFDHIFIHRLREDRTPYEGARVHEQINFENAREWVTQFTPTLSDPGTSGNTPDGFRLIDVRDQCIVLIEGSQSCRYLALSYVWGGPQHFQNTKANDSRLRCPGSLASTDAEIPLTIADAMLFVSRIGERYLWVDSLCIVQDDDFMKLVQINAMDQIYTSAMVTIVAMYGSSCHAGLPGVRLTSGRWKQHVVNVHGVTLANRQIILPNSGPKDWPTRGWTYQEHALSRRLIFFARDGIQYESEDGVTTEDIHQPFHHAVDDGLPDGRGFPTGGSLVRASGGISLLMHFALAVHLYSGKTLTYQTDTLRAFEGVLNVMRADFCRDFLYGMPSSELDVALPWRPIQHLERRLDDATGDELFPSWSWAGWRGPIVMPVFESTHFSRIAFVDAEDETEFTTSEWRGTERGLETSDGVAWQRKPLDIDAPPGYFRPGKPNILFTHPVSKPVPAAMQHRRSLKENSPILTFKAYTARISTEPGQGVLLIRKTETDRVPDPSVSSRTLFDRYGRFCGTAYFHGDGSSDVEPRCIEFAAISRTAYGVNNEAWEDPPEDDADVLGLREGYAEREKLRKINDERGAASYFNDYSFELKWQAYDVLALEWRDGVAYRVGVGFCLIEAFWDAEPVRKRVPMA</sequence>
<evidence type="ECO:0000313" key="3">
    <source>
        <dbReference type="Proteomes" id="UP000799750"/>
    </source>
</evidence>
<dbReference type="EMBL" id="MU004193">
    <property type="protein sequence ID" value="KAF2492553.1"/>
    <property type="molecule type" value="Genomic_DNA"/>
</dbReference>
<accession>A0A6A6QLG7</accession>
<dbReference type="OrthoDB" id="5135333at2759"/>
<organism evidence="2 3">
    <name type="scientific">Lophium mytilinum</name>
    <dbReference type="NCBI Taxonomy" id="390894"/>
    <lineage>
        <taxon>Eukaryota</taxon>
        <taxon>Fungi</taxon>
        <taxon>Dikarya</taxon>
        <taxon>Ascomycota</taxon>
        <taxon>Pezizomycotina</taxon>
        <taxon>Dothideomycetes</taxon>
        <taxon>Pleosporomycetidae</taxon>
        <taxon>Mytilinidiales</taxon>
        <taxon>Mytilinidiaceae</taxon>
        <taxon>Lophium</taxon>
    </lineage>
</organism>
<dbReference type="Proteomes" id="UP000799750">
    <property type="component" value="Unassembled WGS sequence"/>
</dbReference>
<feature type="domain" description="Heterokaryon incompatibility" evidence="1">
    <location>
        <begin position="232"/>
        <end position="378"/>
    </location>
</feature>
<protein>
    <submittedName>
        <fullName evidence="2">HET-domain-containing protein</fullName>
    </submittedName>
</protein>
<dbReference type="Pfam" id="PF06985">
    <property type="entry name" value="HET"/>
    <property type="match status" value="1"/>
</dbReference>
<dbReference type="InterPro" id="IPR010730">
    <property type="entry name" value="HET"/>
</dbReference>
<keyword evidence="3" id="KW-1185">Reference proteome</keyword>
<reference evidence="2" key="1">
    <citation type="journal article" date="2020" name="Stud. Mycol.">
        <title>101 Dothideomycetes genomes: a test case for predicting lifestyles and emergence of pathogens.</title>
        <authorList>
            <person name="Haridas S."/>
            <person name="Albert R."/>
            <person name="Binder M."/>
            <person name="Bloem J."/>
            <person name="Labutti K."/>
            <person name="Salamov A."/>
            <person name="Andreopoulos B."/>
            <person name="Baker S."/>
            <person name="Barry K."/>
            <person name="Bills G."/>
            <person name="Bluhm B."/>
            <person name="Cannon C."/>
            <person name="Castanera R."/>
            <person name="Culley D."/>
            <person name="Daum C."/>
            <person name="Ezra D."/>
            <person name="Gonzalez J."/>
            <person name="Henrissat B."/>
            <person name="Kuo A."/>
            <person name="Liang C."/>
            <person name="Lipzen A."/>
            <person name="Lutzoni F."/>
            <person name="Magnuson J."/>
            <person name="Mondo S."/>
            <person name="Nolan M."/>
            <person name="Ohm R."/>
            <person name="Pangilinan J."/>
            <person name="Park H.-J."/>
            <person name="Ramirez L."/>
            <person name="Alfaro M."/>
            <person name="Sun H."/>
            <person name="Tritt A."/>
            <person name="Yoshinaga Y."/>
            <person name="Zwiers L.-H."/>
            <person name="Turgeon B."/>
            <person name="Goodwin S."/>
            <person name="Spatafora J."/>
            <person name="Crous P."/>
            <person name="Grigoriev I."/>
        </authorList>
    </citation>
    <scope>NUCLEOTIDE SEQUENCE</scope>
    <source>
        <strain evidence="2">CBS 269.34</strain>
    </source>
</reference>